<dbReference type="Proteomes" id="UP000060043">
    <property type="component" value="Chromosome"/>
</dbReference>
<name>A0A0U3HAR4_9CREN</name>
<dbReference type="InterPro" id="IPR008826">
    <property type="entry name" value="Se-bd"/>
</dbReference>
<dbReference type="AlphaFoldDB" id="A0A0U3HAR4"/>
<dbReference type="Proteomes" id="UP000065473">
    <property type="component" value="Chromosome"/>
</dbReference>
<dbReference type="PANTHER" id="PTHR23300:SF0">
    <property type="entry name" value="METHANETHIOL OXIDASE"/>
    <property type="match status" value="1"/>
</dbReference>
<dbReference type="Gene3D" id="2.130.10.10">
    <property type="entry name" value="YVTN repeat-like/Quinoprotein amine dehydrogenase"/>
    <property type="match status" value="1"/>
</dbReference>
<dbReference type="GeneID" id="14550835"/>
<dbReference type="SUPFAM" id="SSF75011">
    <property type="entry name" value="3-carboxy-cis,cis-mucoante lactonizing enzyme"/>
    <property type="match status" value="1"/>
</dbReference>
<evidence type="ECO:0000313" key="9">
    <source>
        <dbReference type="Proteomes" id="UP000065473"/>
    </source>
</evidence>
<dbReference type="PANTHER" id="PTHR23300">
    <property type="entry name" value="METHANETHIOL OXIDASE"/>
    <property type="match status" value="1"/>
</dbReference>
<dbReference type="Pfam" id="PF05694">
    <property type="entry name" value="SBP56"/>
    <property type="match status" value="1"/>
</dbReference>
<reference evidence="8 9" key="1">
    <citation type="submission" date="2015-12" db="EMBL/GenBank/DDBJ databases">
        <title>A stable core within a dynamic pangenome in Sulfolobus acidocaldarius.</title>
        <authorList>
            <person name="Anderson R."/>
            <person name="Kouris A."/>
            <person name="Seward C."/>
            <person name="Campbell K."/>
            <person name="Whitaker R."/>
        </authorList>
    </citation>
    <scope>NUCLEOTIDE SEQUENCE [LARGE SCALE GENOMIC DNA]</scope>
    <source>
        <strain evidence="6 9">GG12-C01-09</strain>
        <strain evidence="7 8">NG05B_CO5_07</strain>
    </source>
</reference>
<organism evidence="7 8">
    <name type="scientific">Sulfolobus acidocaldarius</name>
    <dbReference type="NCBI Taxonomy" id="2285"/>
    <lineage>
        <taxon>Archaea</taxon>
        <taxon>Thermoproteota</taxon>
        <taxon>Thermoprotei</taxon>
        <taxon>Sulfolobales</taxon>
        <taxon>Sulfolobaceae</taxon>
        <taxon>Sulfolobus</taxon>
    </lineage>
</organism>
<evidence type="ECO:0000313" key="6">
    <source>
        <dbReference type="EMBL" id="ALU29319.1"/>
    </source>
</evidence>
<evidence type="ECO:0000256" key="2">
    <source>
        <dbReference type="ARBA" id="ARBA00005606"/>
    </source>
</evidence>
<protein>
    <recommendedName>
        <fullName evidence="4">Methanethiol oxidase</fullName>
        <ecNumber evidence="3">1.8.3.4</ecNumber>
    </recommendedName>
</protein>
<dbReference type="EC" id="1.8.3.4" evidence="3"/>
<comment type="catalytic activity">
    <reaction evidence="5">
        <text>methanethiol + O2 + H2O = hydrogen sulfide + formaldehyde + H2O2 + H(+)</text>
        <dbReference type="Rhea" id="RHEA:11812"/>
        <dbReference type="ChEBI" id="CHEBI:15377"/>
        <dbReference type="ChEBI" id="CHEBI:15378"/>
        <dbReference type="ChEBI" id="CHEBI:15379"/>
        <dbReference type="ChEBI" id="CHEBI:16007"/>
        <dbReference type="ChEBI" id="CHEBI:16240"/>
        <dbReference type="ChEBI" id="CHEBI:16842"/>
        <dbReference type="ChEBI" id="CHEBI:29919"/>
        <dbReference type="EC" id="1.8.3.4"/>
    </reaction>
</comment>
<accession>A0A0U3HAR4</accession>
<sequence length="466" mass="52910">MGLPQVFAPFKRDPTFYPSPKMAINSPPEDLAYVACLYVGTKINRPDYIAVVDVNPKSETYTKVVAKVELPYTGDELHHFGWNACSSSLCPNGRPNVERRFLVVPGLRSSRIYIIDTKLDPRKPNIVKVIQPEEIKKVTGYSRLHTVHCGPDAIYISALGNEVGEEPGGILMLDHYSFEPLGKWEIYREDQKLSYDFWWNLPNEIMVTSEWATPTTIENGLNPEHLKEKYGNRIHFWDLRKRKKISSITLGEENRMALELRPLHDPTKLMGFINLVVSLKDLSSSIWLWFFEDGKWQAQKVIDIPAEPAEGNLPDILKPFKAVPPLVTDIDLSLDDKFLYVSLWGTGELRQYDVSNPFKPVLTGKVKLGGILYRADHPSGNKLTGAPQMVEISRDGRRIYVTNSLYSSWDNQFYPEGVKGWLVKLNANPEGGLDIDKEFFVDFGEARAHQTRLRGGDASSDSYCYP</sequence>
<dbReference type="PaxDb" id="1435377-SUSAZ_01545"/>
<evidence type="ECO:0000256" key="5">
    <source>
        <dbReference type="ARBA" id="ARBA00047539"/>
    </source>
</evidence>
<dbReference type="EMBL" id="CP013695">
    <property type="protein sequence ID" value="ALU32048.1"/>
    <property type="molecule type" value="Genomic_DNA"/>
</dbReference>
<evidence type="ECO:0000313" key="7">
    <source>
        <dbReference type="EMBL" id="ALU32048.1"/>
    </source>
</evidence>
<proteinExistence type="inferred from homology"/>
<comment type="pathway">
    <text evidence="1">Organosulfur degradation.</text>
</comment>
<comment type="similarity">
    <text evidence="2">Belongs to the selenium-binding protein family.</text>
</comment>
<evidence type="ECO:0000256" key="3">
    <source>
        <dbReference type="ARBA" id="ARBA00012510"/>
    </source>
</evidence>
<evidence type="ECO:0000313" key="8">
    <source>
        <dbReference type="Proteomes" id="UP000060043"/>
    </source>
</evidence>
<dbReference type="GO" id="GO:0018549">
    <property type="term" value="F:methanethiol oxidase activity"/>
    <property type="evidence" value="ECO:0007669"/>
    <property type="project" value="UniProtKB-EC"/>
</dbReference>
<evidence type="ECO:0000256" key="4">
    <source>
        <dbReference type="ARBA" id="ARBA00015601"/>
    </source>
</evidence>
<dbReference type="EMBL" id="CP013694">
    <property type="protein sequence ID" value="ALU29319.1"/>
    <property type="molecule type" value="Genomic_DNA"/>
</dbReference>
<evidence type="ECO:0000256" key="1">
    <source>
        <dbReference type="ARBA" id="ARBA00005177"/>
    </source>
</evidence>
<dbReference type="STRING" id="1435377.SUSAZ_01545"/>
<dbReference type="InterPro" id="IPR015943">
    <property type="entry name" value="WD40/YVTN_repeat-like_dom_sf"/>
</dbReference>
<dbReference type="GO" id="GO:0008430">
    <property type="term" value="F:selenium binding"/>
    <property type="evidence" value="ECO:0007669"/>
    <property type="project" value="InterPro"/>
</dbReference>
<dbReference type="OMA" id="AYDFWWH"/>
<dbReference type="RefSeq" id="WP_011277223.1">
    <property type="nucleotide sequence ID" value="NZ_BHWZ01000001.1"/>
</dbReference>
<dbReference type="OrthoDB" id="32898at2157"/>
<gene>
    <name evidence="6" type="ORF">ATY89_04755</name>
    <name evidence="7" type="ORF">ATZ20_07780</name>
</gene>